<keyword evidence="3" id="KW-1185">Reference proteome</keyword>
<organism evidence="2 3">
    <name type="scientific">Hevea brasiliensis</name>
    <name type="common">Para rubber tree</name>
    <name type="synonym">Siphonia brasiliensis</name>
    <dbReference type="NCBI Taxonomy" id="3981"/>
    <lineage>
        <taxon>Eukaryota</taxon>
        <taxon>Viridiplantae</taxon>
        <taxon>Streptophyta</taxon>
        <taxon>Embryophyta</taxon>
        <taxon>Tracheophyta</taxon>
        <taxon>Spermatophyta</taxon>
        <taxon>Magnoliopsida</taxon>
        <taxon>eudicotyledons</taxon>
        <taxon>Gunneridae</taxon>
        <taxon>Pentapetalae</taxon>
        <taxon>rosids</taxon>
        <taxon>fabids</taxon>
        <taxon>Malpighiales</taxon>
        <taxon>Euphorbiaceae</taxon>
        <taxon>Crotonoideae</taxon>
        <taxon>Micrandreae</taxon>
        <taxon>Hevea</taxon>
    </lineage>
</organism>
<reference evidence="2 3" key="1">
    <citation type="journal article" date="2020" name="Mol. Plant">
        <title>The Chromosome-Based Rubber Tree Genome Provides New Insights into Spurge Genome Evolution and Rubber Biosynthesis.</title>
        <authorList>
            <person name="Liu J."/>
            <person name="Shi C."/>
            <person name="Shi C.C."/>
            <person name="Li W."/>
            <person name="Zhang Q.J."/>
            <person name="Zhang Y."/>
            <person name="Li K."/>
            <person name="Lu H.F."/>
            <person name="Shi C."/>
            <person name="Zhu S.T."/>
            <person name="Xiao Z.Y."/>
            <person name="Nan H."/>
            <person name="Yue Y."/>
            <person name="Zhu X.G."/>
            <person name="Wu Y."/>
            <person name="Hong X.N."/>
            <person name="Fan G.Y."/>
            <person name="Tong Y."/>
            <person name="Zhang D."/>
            <person name="Mao C.L."/>
            <person name="Liu Y.L."/>
            <person name="Hao S.J."/>
            <person name="Liu W.Q."/>
            <person name="Lv M.Q."/>
            <person name="Zhang H.B."/>
            <person name="Liu Y."/>
            <person name="Hu-Tang G.R."/>
            <person name="Wang J.P."/>
            <person name="Wang J.H."/>
            <person name="Sun Y.H."/>
            <person name="Ni S.B."/>
            <person name="Chen W.B."/>
            <person name="Zhang X.C."/>
            <person name="Jiao Y.N."/>
            <person name="Eichler E.E."/>
            <person name="Li G.H."/>
            <person name="Liu X."/>
            <person name="Gao L.Z."/>
        </authorList>
    </citation>
    <scope>NUCLEOTIDE SEQUENCE [LARGE SCALE GENOMIC DNA]</scope>
    <source>
        <strain evidence="3">cv. GT1</strain>
        <tissue evidence="2">Leaf</tissue>
    </source>
</reference>
<dbReference type="Proteomes" id="UP000467840">
    <property type="component" value="Chromosome 16"/>
</dbReference>
<evidence type="ECO:0000256" key="1">
    <source>
        <dbReference type="SAM" id="MobiDB-lite"/>
    </source>
</evidence>
<feature type="compositionally biased region" description="Basic and acidic residues" evidence="1">
    <location>
        <begin position="62"/>
        <end position="89"/>
    </location>
</feature>
<accession>A0A6A6LSZ9</accession>
<name>A0A6A6LSZ9_HEVBR</name>
<evidence type="ECO:0000313" key="3">
    <source>
        <dbReference type="Proteomes" id="UP000467840"/>
    </source>
</evidence>
<feature type="region of interest" description="Disordered" evidence="1">
    <location>
        <begin position="37"/>
        <end position="102"/>
    </location>
</feature>
<sequence>MDRVISLDIDNVNFPIRVSEQLFFGLYESIDTVFSFSSSSYDSDEDDSEPSAGNGGPTNEDDVGKDVSEKEGGSDELREVEKSAGKEQDDSVPLGGNGGILS</sequence>
<dbReference type="EMBL" id="JAAGAX010000009">
    <property type="protein sequence ID" value="KAF2304551.1"/>
    <property type="molecule type" value="Genomic_DNA"/>
</dbReference>
<dbReference type="AlphaFoldDB" id="A0A6A6LSZ9"/>
<evidence type="ECO:0000313" key="2">
    <source>
        <dbReference type="EMBL" id="KAF2304551.1"/>
    </source>
</evidence>
<comment type="caution">
    <text evidence="2">The sequence shown here is derived from an EMBL/GenBank/DDBJ whole genome shotgun (WGS) entry which is preliminary data.</text>
</comment>
<protein>
    <submittedName>
        <fullName evidence="2">Uncharacterized protein</fullName>
    </submittedName>
</protein>
<gene>
    <name evidence="2" type="ORF">GH714_033292</name>
</gene>
<proteinExistence type="predicted"/>